<accession>A0ABT0HWX7</accession>
<dbReference type="EMBL" id="JALPRF010000020">
    <property type="protein sequence ID" value="MCK8496133.1"/>
    <property type="molecule type" value="Genomic_DNA"/>
</dbReference>
<comment type="caution">
    <text evidence="1">The sequence shown here is derived from an EMBL/GenBank/DDBJ whole genome shotgun (WGS) entry which is preliminary data.</text>
</comment>
<evidence type="ECO:0000313" key="2">
    <source>
        <dbReference type="Proteomes" id="UP001202180"/>
    </source>
</evidence>
<dbReference type="InterPro" id="IPR048012">
    <property type="entry name" value="BfmA-like_N"/>
</dbReference>
<name>A0ABT0HWX7_9BACT</name>
<reference evidence="1 2" key="1">
    <citation type="submission" date="2022-04" db="EMBL/GenBank/DDBJ databases">
        <title>Spirosoma sp. strain RP8 genome sequencing and assembly.</title>
        <authorList>
            <person name="Jung Y."/>
        </authorList>
    </citation>
    <scope>NUCLEOTIDE SEQUENCE [LARGE SCALE GENOMIC DNA]</scope>
    <source>
        <strain evidence="1 2">RP8</strain>
    </source>
</reference>
<dbReference type="Proteomes" id="UP001202180">
    <property type="component" value="Unassembled WGS sequence"/>
</dbReference>
<organism evidence="1 2">
    <name type="scientific">Spirosoma liriopis</name>
    <dbReference type="NCBI Taxonomy" id="2937440"/>
    <lineage>
        <taxon>Bacteria</taxon>
        <taxon>Pseudomonadati</taxon>
        <taxon>Bacteroidota</taxon>
        <taxon>Cytophagia</taxon>
        <taxon>Cytophagales</taxon>
        <taxon>Cytophagaceae</taxon>
        <taxon>Spirosoma</taxon>
    </lineage>
</organism>
<protein>
    <recommendedName>
        <fullName evidence="3">Clindamycin resistance transfer factor BtgA</fullName>
    </recommendedName>
</protein>
<evidence type="ECO:0000313" key="1">
    <source>
        <dbReference type="EMBL" id="MCK8496133.1"/>
    </source>
</evidence>
<proteinExistence type="predicted"/>
<keyword evidence="2" id="KW-1185">Reference proteome</keyword>
<dbReference type="RefSeq" id="WP_248481020.1">
    <property type="nucleotide sequence ID" value="NZ_JALPRF010000020.1"/>
</dbReference>
<evidence type="ECO:0008006" key="3">
    <source>
        <dbReference type="Google" id="ProtNLM"/>
    </source>
</evidence>
<dbReference type="NCBIfam" id="NF041200">
    <property type="entry name" value="mob_BfmA_Nterm"/>
    <property type="match status" value="1"/>
</dbReference>
<gene>
    <name evidence="1" type="ORF">M0L20_29975</name>
</gene>
<sequence>MDKIANKSVRFGGDTDLKFSKLSEKLGRSKQELFGQMVDYFYKSQKDPGDLNDELLKKELGQGINRIISFIKTQEKEALTPLMADQRQLQRQLSGLLDQFSAFFHFDEQRYIHGFYLKSQGERQKEGQTLADQQDKLYKHQQDMAAELQKLLSEARTHQSEGKAHREGKNVLKAKFRALLDTYIQQREALNALTNGRAVKDLQEHIRNQIDNL</sequence>